<comment type="caution">
    <text evidence="1">The sequence shown here is derived from an EMBL/GenBank/DDBJ whole genome shotgun (WGS) entry which is preliminary data.</text>
</comment>
<dbReference type="EMBL" id="NVYO01000005">
    <property type="protein sequence ID" value="PBQ22384.1"/>
    <property type="molecule type" value="Genomic_DNA"/>
</dbReference>
<sequence>MVDCKINPNAVRINFTIYHITSPSFQNDLILRAINNLICQCITFQIKLPLSYNNHIERRSI</sequence>
<accession>A0A2A3TTU3</accession>
<gene>
    <name evidence="1" type="ORF">CNR29_13950</name>
</gene>
<organism evidence="1 2">
    <name type="scientific">Levilactobacillus brevis</name>
    <name type="common">Lactobacillus brevis</name>
    <dbReference type="NCBI Taxonomy" id="1580"/>
    <lineage>
        <taxon>Bacteria</taxon>
        <taxon>Bacillati</taxon>
        <taxon>Bacillota</taxon>
        <taxon>Bacilli</taxon>
        <taxon>Lactobacillales</taxon>
        <taxon>Lactobacillaceae</taxon>
        <taxon>Levilactobacillus</taxon>
    </lineage>
</organism>
<dbReference type="AlphaFoldDB" id="A0A2A3TTU3"/>
<name>A0A2A3TTU3_LEVBR</name>
<proteinExistence type="predicted"/>
<evidence type="ECO:0000313" key="2">
    <source>
        <dbReference type="Proteomes" id="UP000217918"/>
    </source>
</evidence>
<protein>
    <submittedName>
        <fullName evidence="1">Uncharacterized protein</fullName>
    </submittedName>
</protein>
<reference evidence="1 2" key="1">
    <citation type="submission" date="2017-09" db="EMBL/GenBank/DDBJ databases">
        <title>Genome sequence of Lactobacillus brevis D7.</title>
        <authorList>
            <person name="Kwon M.-S."/>
            <person name="Lim S.K."/>
            <person name="Choi H.-J."/>
        </authorList>
    </citation>
    <scope>NUCLEOTIDE SEQUENCE [LARGE SCALE GENOMIC DNA]</scope>
    <source>
        <strain evidence="1 2">D7</strain>
    </source>
</reference>
<evidence type="ECO:0000313" key="1">
    <source>
        <dbReference type="EMBL" id="PBQ22384.1"/>
    </source>
</evidence>
<dbReference type="Proteomes" id="UP000217918">
    <property type="component" value="Unassembled WGS sequence"/>
</dbReference>